<organism evidence="2 3">
    <name type="scientific">Mycolicibacterium fluoranthenivorans</name>
    <dbReference type="NCBI Taxonomy" id="258505"/>
    <lineage>
        <taxon>Bacteria</taxon>
        <taxon>Bacillati</taxon>
        <taxon>Actinomycetota</taxon>
        <taxon>Actinomycetes</taxon>
        <taxon>Mycobacteriales</taxon>
        <taxon>Mycobacteriaceae</taxon>
        <taxon>Mycolicibacterium</taxon>
    </lineage>
</organism>
<dbReference type="GO" id="GO:0006355">
    <property type="term" value="P:regulation of DNA-templated transcription"/>
    <property type="evidence" value="ECO:0007669"/>
    <property type="project" value="InterPro"/>
</dbReference>
<dbReference type="InterPro" id="IPR009061">
    <property type="entry name" value="DNA-bd_dom_put_sf"/>
</dbReference>
<comment type="caution">
    <text evidence="2">The sequence shown here is derived from an EMBL/GenBank/DDBJ whole genome shotgun (WGS) entry which is preliminary data.</text>
</comment>
<name>A0A7X5TZP9_9MYCO</name>
<dbReference type="SUPFAM" id="SSF46955">
    <property type="entry name" value="Putative DNA-binding domain"/>
    <property type="match status" value="1"/>
</dbReference>
<dbReference type="NCBIfam" id="TIGR01764">
    <property type="entry name" value="excise"/>
    <property type="match status" value="1"/>
</dbReference>
<gene>
    <name evidence="2" type="ORF">FHU31_002660</name>
</gene>
<dbReference type="InterPro" id="IPR000551">
    <property type="entry name" value="MerR-type_HTH_dom"/>
</dbReference>
<evidence type="ECO:0000313" key="3">
    <source>
        <dbReference type="Proteomes" id="UP000547444"/>
    </source>
</evidence>
<dbReference type="AlphaFoldDB" id="A0A7X5TZP9"/>
<dbReference type="RefSeq" id="WP_167158908.1">
    <property type="nucleotide sequence ID" value="NZ_JAANOW010000001.1"/>
</dbReference>
<accession>A0A7X5TZP9</accession>
<reference evidence="2 3" key="1">
    <citation type="submission" date="2020-03" db="EMBL/GenBank/DDBJ databases">
        <title>Sequencing the genomes of 1000 actinobacteria strains.</title>
        <authorList>
            <person name="Klenk H.-P."/>
        </authorList>
    </citation>
    <scope>NUCLEOTIDE SEQUENCE [LARGE SCALE GENOMIC DNA]</scope>
    <source>
        <strain evidence="2 3">DSM 44556</strain>
    </source>
</reference>
<dbReference type="Proteomes" id="UP000547444">
    <property type="component" value="Unassembled WGS sequence"/>
</dbReference>
<dbReference type="EMBL" id="JAANOW010000001">
    <property type="protein sequence ID" value="NIH95704.1"/>
    <property type="molecule type" value="Genomic_DNA"/>
</dbReference>
<keyword evidence="3" id="KW-1185">Reference proteome</keyword>
<dbReference type="InterPro" id="IPR010093">
    <property type="entry name" value="SinI_DNA-bd"/>
</dbReference>
<dbReference type="GO" id="GO:0003677">
    <property type="term" value="F:DNA binding"/>
    <property type="evidence" value="ECO:0007669"/>
    <property type="project" value="InterPro"/>
</dbReference>
<protein>
    <submittedName>
        <fullName evidence="2">Excisionase family DNA binding protein</fullName>
    </submittedName>
</protein>
<sequence>MAVKVIGRDLITIRQAAEQLQTSERTIRRYLSAGLITGVRLGPRLIRIHADSVGKLTQPVGAR</sequence>
<evidence type="ECO:0000313" key="2">
    <source>
        <dbReference type="EMBL" id="NIH95704.1"/>
    </source>
</evidence>
<evidence type="ECO:0000259" key="1">
    <source>
        <dbReference type="Pfam" id="PF00376"/>
    </source>
</evidence>
<dbReference type="Pfam" id="PF00376">
    <property type="entry name" value="MerR"/>
    <property type="match status" value="1"/>
</dbReference>
<proteinExistence type="predicted"/>
<feature type="domain" description="HTH merR-type" evidence="1">
    <location>
        <begin position="12"/>
        <end position="40"/>
    </location>
</feature>